<dbReference type="SUPFAM" id="SSF52540">
    <property type="entry name" value="P-loop containing nucleoside triphosphate hydrolases"/>
    <property type="match status" value="1"/>
</dbReference>
<dbReference type="PANTHER" id="PTHR18934:SF83">
    <property type="entry name" value="PRE-MRNA-SPLICING FACTOR ATP-DEPENDENT RNA HELICASE DHX16"/>
    <property type="match status" value="1"/>
</dbReference>
<evidence type="ECO:0000313" key="4">
    <source>
        <dbReference type="Proteomes" id="UP000541444"/>
    </source>
</evidence>
<gene>
    <name evidence="3" type="ORF">GIB67_000753</name>
</gene>
<proteinExistence type="predicted"/>
<feature type="chain" id="PRO_5029747144" evidence="2">
    <location>
        <begin position="17"/>
        <end position="134"/>
    </location>
</feature>
<name>A0A7J7ND42_9MAGN</name>
<dbReference type="GO" id="GO:0003724">
    <property type="term" value="F:RNA helicase activity"/>
    <property type="evidence" value="ECO:0007669"/>
    <property type="project" value="UniProtKB-EC"/>
</dbReference>
<dbReference type="InterPro" id="IPR027417">
    <property type="entry name" value="P-loop_NTPase"/>
</dbReference>
<organism evidence="3 4">
    <name type="scientific">Kingdonia uniflora</name>
    <dbReference type="NCBI Taxonomy" id="39325"/>
    <lineage>
        <taxon>Eukaryota</taxon>
        <taxon>Viridiplantae</taxon>
        <taxon>Streptophyta</taxon>
        <taxon>Embryophyta</taxon>
        <taxon>Tracheophyta</taxon>
        <taxon>Spermatophyta</taxon>
        <taxon>Magnoliopsida</taxon>
        <taxon>Ranunculales</taxon>
        <taxon>Circaeasteraceae</taxon>
        <taxon>Kingdonia</taxon>
    </lineage>
</organism>
<accession>A0A7J7ND42</accession>
<dbReference type="PANTHER" id="PTHR18934">
    <property type="entry name" value="ATP-DEPENDENT RNA HELICASE"/>
    <property type="match status" value="1"/>
</dbReference>
<dbReference type="OrthoDB" id="10253254at2759"/>
<keyword evidence="4" id="KW-1185">Reference proteome</keyword>
<dbReference type="GO" id="GO:0003723">
    <property type="term" value="F:RNA binding"/>
    <property type="evidence" value="ECO:0007669"/>
    <property type="project" value="TreeGrafter"/>
</dbReference>
<evidence type="ECO:0000313" key="3">
    <source>
        <dbReference type="EMBL" id="KAF6165169.1"/>
    </source>
</evidence>
<dbReference type="GO" id="GO:0071013">
    <property type="term" value="C:catalytic step 2 spliceosome"/>
    <property type="evidence" value="ECO:0007669"/>
    <property type="project" value="TreeGrafter"/>
</dbReference>
<keyword evidence="2" id="KW-0732">Signal</keyword>
<comment type="catalytic activity">
    <reaction evidence="1">
        <text>ATP + H2O = ADP + phosphate + H(+)</text>
        <dbReference type="Rhea" id="RHEA:13065"/>
        <dbReference type="ChEBI" id="CHEBI:15377"/>
        <dbReference type="ChEBI" id="CHEBI:15378"/>
        <dbReference type="ChEBI" id="CHEBI:30616"/>
        <dbReference type="ChEBI" id="CHEBI:43474"/>
        <dbReference type="ChEBI" id="CHEBI:456216"/>
        <dbReference type="EC" id="3.6.4.13"/>
    </reaction>
</comment>
<evidence type="ECO:0000256" key="1">
    <source>
        <dbReference type="ARBA" id="ARBA00047984"/>
    </source>
</evidence>
<sequence length="134" mass="15111">MLTFILFLKMLNVVMVDEAHERTLSTDVLFGLVKVIMTLYSCNVFHESDLKLFISSATLDAEKFCDFFDSAPIFKIPGRKFPVDVHYTKAPEADYLDAADVTVLQIDVSQKPSDILVFLTGQEEIEAAKEILQT</sequence>
<feature type="signal peptide" evidence="2">
    <location>
        <begin position="1"/>
        <end position="16"/>
    </location>
</feature>
<dbReference type="Gene3D" id="3.40.50.300">
    <property type="entry name" value="P-loop containing nucleotide triphosphate hydrolases"/>
    <property type="match status" value="2"/>
</dbReference>
<reference evidence="3 4" key="1">
    <citation type="journal article" date="2020" name="IScience">
        <title>Genome Sequencing of the Endangered Kingdonia uniflora (Circaeasteraceae, Ranunculales) Reveals Potential Mechanisms of Evolutionary Specialization.</title>
        <authorList>
            <person name="Sun Y."/>
            <person name="Deng T."/>
            <person name="Zhang A."/>
            <person name="Moore M.J."/>
            <person name="Landis J.B."/>
            <person name="Lin N."/>
            <person name="Zhang H."/>
            <person name="Zhang X."/>
            <person name="Huang J."/>
            <person name="Zhang X."/>
            <person name="Sun H."/>
            <person name="Wang H."/>
        </authorList>
    </citation>
    <scope>NUCLEOTIDE SEQUENCE [LARGE SCALE GENOMIC DNA]</scope>
    <source>
        <strain evidence="3">TB1705</strain>
        <tissue evidence="3">Leaf</tissue>
    </source>
</reference>
<dbReference type="AlphaFoldDB" id="A0A7J7ND42"/>
<comment type="caution">
    <text evidence="3">The sequence shown here is derived from an EMBL/GenBank/DDBJ whole genome shotgun (WGS) entry which is preliminary data.</text>
</comment>
<dbReference type="Proteomes" id="UP000541444">
    <property type="component" value="Unassembled WGS sequence"/>
</dbReference>
<dbReference type="EMBL" id="JACGCM010000859">
    <property type="protein sequence ID" value="KAF6165169.1"/>
    <property type="molecule type" value="Genomic_DNA"/>
</dbReference>
<protein>
    <submittedName>
        <fullName evidence="3">Uncharacterized protein</fullName>
    </submittedName>
</protein>
<evidence type="ECO:0000256" key="2">
    <source>
        <dbReference type="SAM" id="SignalP"/>
    </source>
</evidence>